<proteinExistence type="predicted"/>
<feature type="transmembrane region" description="Helical" evidence="6">
    <location>
        <begin position="21"/>
        <end position="39"/>
    </location>
</feature>
<evidence type="ECO:0000256" key="5">
    <source>
        <dbReference type="ARBA" id="ARBA00023136"/>
    </source>
</evidence>
<evidence type="ECO:0000256" key="4">
    <source>
        <dbReference type="ARBA" id="ARBA00022989"/>
    </source>
</evidence>
<protein>
    <submittedName>
        <fullName evidence="7">Na+-driven multidrug efflux pump</fullName>
    </submittedName>
</protein>
<dbReference type="AlphaFoldDB" id="A0A1M7ZWM8"/>
<dbReference type="GO" id="GO:0005886">
    <property type="term" value="C:plasma membrane"/>
    <property type="evidence" value="ECO:0007669"/>
    <property type="project" value="UniProtKB-SubCell"/>
</dbReference>
<comment type="subcellular location">
    <subcellularLocation>
        <location evidence="1">Cell membrane</location>
        <topology evidence="1">Multi-pass membrane protein</topology>
    </subcellularLocation>
</comment>
<keyword evidence="5 6" id="KW-0472">Membrane</keyword>
<dbReference type="STRING" id="416016.SAMN05443547_1661"/>
<dbReference type="EMBL" id="FRYK01000002">
    <property type="protein sequence ID" value="SHO73304.1"/>
    <property type="molecule type" value="Genomic_DNA"/>
</dbReference>
<evidence type="ECO:0000256" key="2">
    <source>
        <dbReference type="ARBA" id="ARBA00022475"/>
    </source>
</evidence>
<feature type="transmembrane region" description="Helical" evidence="6">
    <location>
        <begin position="247"/>
        <end position="269"/>
    </location>
</feature>
<feature type="transmembrane region" description="Helical" evidence="6">
    <location>
        <begin position="94"/>
        <end position="117"/>
    </location>
</feature>
<dbReference type="RefSeq" id="WP_073583264.1">
    <property type="nucleotide sequence ID" value="NZ_CBCSEA010000012.1"/>
</dbReference>
<feature type="transmembrane region" description="Helical" evidence="6">
    <location>
        <begin position="324"/>
        <end position="347"/>
    </location>
</feature>
<name>A0A1M7ZWM8_9FLAO</name>
<feature type="transmembrane region" description="Helical" evidence="6">
    <location>
        <begin position="411"/>
        <end position="431"/>
    </location>
</feature>
<evidence type="ECO:0000256" key="3">
    <source>
        <dbReference type="ARBA" id="ARBA00022692"/>
    </source>
</evidence>
<feature type="transmembrane region" description="Helical" evidence="6">
    <location>
        <begin position="168"/>
        <end position="190"/>
    </location>
</feature>
<keyword evidence="3 6" id="KW-0812">Transmembrane</keyword>
<reference evidence="8" key="1">
    <citation type="submission" date="2016-12" db="EMBL/GenBank/DDBJ databases">
        <authorList>
            <person name="Varghese N."/>
            <person name="Submissions S."/>
        </authorList>
    </citation>
    <scope>NUCLEOTIDE SEQUENCE [LARGE SCALE GENOMIC DNA]</scope>
    <source>
        <strain evidence="8">DSM 18830</strain>
    </source>
</reference>
<sequence length="447" mass="51347">MNILKFFKADDIRTRLAQKNILFLFVNKLFAAIISLQLIPATIGYVNPKQYGIWIALSSLVSWMVYFDFGLTHGFRNGFASSKAKGDLPLAKQYIATSYALLSLIFFSIMMLCLIVNQWLSWSYILGVDNSLDVTLHWVFVLLVVFFSIQMVFNLFTTLLLADQKPAFSAAIVTLGQFFALIVVYLFTLFSEGNLIYLAFAMIGVPTITLVIISFFFFNTKFKDYSPSISNINWSLSKDILGLGGKFFVIQLSMLFVFQFANFVIIRIMGAEAVTNYTVVYRYFSIIYIVMGIIFLPFWSAFTDAYTKNELSWMKLTYRKLSKIWSLTILIFVILFFFSPFVYKYWLAKDLEISFKLSLAMGFNMIILSRANLYMMCLNGIGKVVVQMIVYLIFAFISIPLMFFFTGHWGYYGIITVTSLVYLCQAIIGHIQLDKILKGRDNGIWSK</sequence>
<evidence type="ECO:0000256" key="1">
    <source>
        <dbReference type="ARBA" id="ARBA00004651"/>
    </source>
</evidence>
<feature type="transmembrane region" description="Helical" evidence="6">
    <location>
        <begin position="353"/>
        <end position="373"/>
    </location>
</feature>
<evidence type="ECO:0000256" key="6">
    <source>
        <dbReference type="SAM" id="Phobius"/>
    </source>
</evidence>
<dbReference type="OrthoDB" id="512217at2"/>
<feature type="transmembrane region" description="Helical" evidence="6">
    <location>
        <begin position="137"/>
        <end position="161"/>
    </location>
</feature>
<evidence type="ECO:0000313" key="7">
    <source>
        <dbReference type="EMBL" id="SHO73304.1"/>
    </source>
</evidence>
<keyword evidence="4 6" id="KW-1133">Transmembrane helix</keyword>
<feature type="transmembrane region" description="Helical" evidence="6">
    <location>
        <begin position="51"/>
        <end position="73"/>
    </location>
</feature>
<feature type="transmembrane region" description="Helical" evidence="6">
    <location>
        <begin position="196"/>
        <end position="218"/>
    </location>
</feature>
<keyword evidence="2" id="KW-1003">Cell membrane</keyword>
<dbReference type="PANTHER" id="PTHR30250:SF11">
    <property type="entry name" value="O-ANTIGEN TRANSPORTER-RELATED"/>
    <property type="match status" value="1"/>
</dbReference>
<evidence type="ECO:0000313" key="8">
    <source>
        <dbReference type="Proteomes" id="UP000184611"/>
    </source>
</evidence>
<dbReference type="PANTHER" id="PTHR30250">
    <property type="entry name" value="PST FAMILY PREDICTED COLANIC ACID TRANSPORTER"/>
    <property type="match status" value="1"/>
</dbReference>
<feature type="transmembrane region" description="Helical" evidence="6">
    <location>
        <begin position="281"/>
        <end position="303"/>
    </location>
</feature>
<organism evidence="7 8">
    <name type="scientific">Flavobacterium cucumis</name>
    <dbReference type="NCBI Taxonomy" id="416016"/>
    <lineage>
        <taxon>Bacteria</taxon>
        <taxon>Pseudomonadati</taxon>
        <taxon>Bacteroidota</taxon>
        <taxon>Flavobacteriia</taxon>
        <taxon>Flavobacteriales</taxon>
        <taxon>Flavobacteriaceae</taxon>
        <taxon>Flavobacterium</taxon>
    </lineage>
</organism>
<dbReference type="InterPro" id="IPR050833">
    <property type="entry name" value="Poly_Biosynth_Transport"/>
</dbReference>
<keyword evidence="8" id="KW-1185">Reference proteome</keyword>
<accession>A0A1M7ZWM8</accession>
<feature type="transmembrane region" description="Helical" evidence="6">
    <location>
        <begin position="385"/>
        <end position="405"/>
    </location>
</feature>
<gene>
    <name evidence="7" type="ORF">SAMN05443547_1661</name>
</gene>
<dbReference type="Proteomes" id="UP000184611">
    <property type="component" value="Unassembled WGS sequence"/>
</dbReference>